<evidence type="ECO:0000256" key="4">
    <source>
        <dbReference type="ARBA" id="ARBA00066388"/>
    </source>
</evidence>
<name>A0A316A0N5_9FIRM</name>
<evidence type="ECO:0000256" key="1">
    <source>
        <dbReference type="ARBA" id="ARBA00022448"/>
    </source>
</evidence>
<dbReference type="PANTHER" id="PTHR42788">
    <property type="entry name" value="TAURINE IMPORT ATP-BINDING PROTEIN-RELATED"/>
    <property type="match status" value="1"/>
</dbReference>
<dbReference type="Pfam" id="PF00005">
    <property type="entry name" value="ABC_tran"/>
    <property type="match status" value="1"/>
</dbReference>
<dbReference type="Proteomes" id="UP000254051">
    <property type="component" value="Unassembled WGS sequence"/>
</dbReference>
<dbReference type="EC" id="7.6.2.9" evidence="4"/>
<evidence type="ECO:0000313" key="6">
    <source>
        <dbReference type="EMBL" id="SUQ12801.1"/>
    </source>
</evidence>
<dbReference type="GO" id="GO:0005524">
    <property type="term" value="F:ATP binding"/>
    <property type="evidence" value="ECO:0007669"/>
    <property type="project" value="UniProtKB-KW"/>
</dbReference>
<dbReference type="InterPro" id="IPR027417">
    <property type="entry name" value="P-loop_NTPase"/>
</dbReference>
<dbReference type="SUPFAM" id="SSF52540">
    <property type="entry name" value="P-loop containing nucleoside triphosphate hydrolases"/>
    <property type="match status" value="1"/>
</dbReference>
<keyword evidence="3 6" id="KW-0067">ATP-binding</keyword>
<dbReference type="CDD" id="cd03293">
    <property type="entry name" value="ABC_NrtD_SsuB_transporters"/>
    <property type="match status" value="1"/>
</dbReference>
<accession>A0A316A0N5</accession>
<dbReference type="SMART" id="SM00382">
    <property type="entry name" value="AAA"/>
    <property type="match status" value="1"/>
</dbReference>
<sequence>MNFHRKLQMSWVLPIRKVNSRNGGSKEKMPTIKINKLDKYYPGENGETTHALKDINLEIQDGEFVCIVGPSGCGKSTLLEIVAGLLEHTDGEVLLDDIPVNGTSRDIGVVFQDASLYPWKTIKKNIAFGMDISGVPKKEQEERVAKYVKMMNLSGFENKYPSQLSGGMRQRAGIARALVMNPKVILMDEPFSAVDHLTRCTLQEELIRIRQEEKKTVLFVTHDINEAVYLADRVILLSPRPSTVQEEYDISIPHPRKRSDEYLVQKAAKIVAAISRGAEKQEAAEYYI</sequence>
<reference evidence="7" key="1">
    <citation type="submission" date="2017-07" db="EMBL/GenBank/DDBJ databases">
        <authorList>
            <person name="Varghese N."/>
            <person name="Submissions S."/>
        </authorList>
    </citation>
    <scope>NUCLEOTIDE SEQUENCE [LARGE SCALE GENOMIC DNA]</scope>
    <source>
        <strain evidence="7">NLAE-zl-C134</strain>
    </source>
</reference>
<evidence type="ECO:0000259" key="5">
    <source>
        <dbReference type="PROSITE" id="PS50893"/>
    </source>
</evidence>
<dbReference type="PROSITE" id="PS00211">
    <property type="entry name" value="ABC_TRANSPORTER_1"/>
    <property type="match status" value="1"/>
</dbReference>
<keyword evidence="7" id="KW-1185">Reference proteome</keyword>
<protein>
    <recommendedName>
        <fullName evidence="4">ABC-type quaternary amine transporter</fullName>
        <ecNumber evidence="4">7.6.2.9</ecNumber>
    </recommendedName>
</protein>
<dbReference type="EMBL" id="UHJJ01000002">
    <property type="protein sequence ID" value="SUQ12801.1"/>
    <property type="molecule type" value="Genomic_DNA"/>
</dbReference>
<dbReference type="PROSITE" id="PS50893">
    <property type="entry name" value="ABC_TRANSPORTER_2"/>
    <property type="match status" value="1"/>
</dbReference>
<dbReference type="Gene3D" id="3.40.50.300">
    <property type="entry name" value="P-loop containing nucleotide triphosphate hydrolases"/>
    <property type="match status" value="1"/>
</dbReference>
<dbReference type="GO" id="GO:0015418">
    <property type="term" value="F:ABC-type quaternary ammonium compound transporting activity"/>
    <property type="evidence" value="ECO:0007669"/>
    <property type="project" value="UniProtKB-EC"/>
</dbReference>
<evidence type="ECO:0000256" key="2">
    <source>
        <dbReference type="ARBA" id="ARBA00022741"/>
    </source>
</evidence>
<organism evidence="6 7">
    <name type="scientific">Faecalicatena contorta</name>
    <dbReference type="NCBI Taxonomy" id="39482"/>
    <lineage>
        <taxon>Bacteria</taxon>
        <taxon>Bacillati</taxon>
        <taxon>Bacillota</taxon>
        <taxon>Clostridia</taxon>
        <taxon>Lachnospirales</taxon>
        <taxon>Lachnospiraceae</taxon>
        <taxon>Faecalicatena</taxon>
    </lineage>
</organism>
<dbReference type="AlphaFoldDB" id="A0A316A0N5"/>
<gene>
    <name evidence="6" type="ORF">SAMN05216529_10215</name>
</gene>
<keyword evidence="1" id="KW-0813">Transport</keyword>
<proteinExistence type="predicted"/>
<evidence type="ECO:0000256" key="3">
    <source>
        <dbReference type="ARBA" id="ARBA00022840"/>
    </source>
</evidence>
<dbReference type="InterPro" id="IPR050166">
    <property type="entry name" value="ABC_transporter_ATP-bind"/>
</dbReference>
<dbReference type="InterPro" id="IPR003439">
    <property type="entry name" value="ABC_transporter-like_ATP-bd"/>
</dbReference>
<feature type="domain" description="ABC transporter" evidence="5">
    <location>
        <begin position="32"/>
        <end position="264"/>
    </location>
</feature>
<dbReference type="InterPro" id="IPR003593">
    <property type="entry name" value="AAA+_ATPase"/>
</dbReference>
<dbReference type="RefSeq" id="WP_207657672.1">
    <property type="nucleotide sequence ID" value="NZ_QGDS01000002.1"/>
</dbReference>
<evidence type="ECO:0000313" key="7">
    <source>
        <dbReference type="Proteomes" id="UP000254051"/>
    </source>
</evidence>
<dbReference type="InterPro" id="IPR017871">
    <property type="entry name" value="ABC_transporter-like_CS"/>
</dbReference>
<keyword evidence="2" id="KW-0547">Nucleotide-binding</keyword>
<dbReference type="GO" id="GO:0016887">
    <property type="term" value="F:ATP hydrolysis activity"/>
    <property type="evidence" value="ECO:0007669"/>
    <property type="project" value="InterPro"/>
</dbReference>
<dbReference type="PANTHER" id="PTHR42788:SF13">
    <property type="entry name" value="ALIPHATIC SULFONATES IMPORT ATP-BINDING PROTEIN SSUB"/>
    <property type="match status" value="1"/>
</dbReference>
<dbReference type="FunFam" id="3.40.50.300:FF:000425">
    <property type="entry name" value="Probable ABC transporter, ATP-binding subunit"/>
    <property type="match status" value="1"/>
</dbReference>